<dbReference type="AlphaFoldDB" id="A0A2K1E4W5"/>
<evidence type="ECO:0000256" key="4">
    <source>
        <dbReference type="ARBA" id="ARBA00016436"/>
    </source>
</evidence>
<comment type="similarity">
    <text evidence="13">Belongs to the LpxK family.</text>
</comment>
<dbReference type="InterPro" id="IPR027417">
    <property type="entry name" value="P-loop_NTPase"/>
</dbReference>
<evidence type="ECO:0000256" key="12">
    <source>
        <dbReference type="ARBA" id="ARBA00029757"/>
    </source>
</evidence>
<proteinExistence type="inferred from homology"/>
<evidence type="ECO:0000256" key="9">
    <source>
        <dbReference type="ARBA" id="ARBA00022777"/>
    </source>
</evidence>
<dbReference type="InterPro" id="IPR003758">
    <property type="entry name" value="LpxK"/>
</dbReference>
<evidence type="ECO:0000256" key="11">
    <source>
        <dbReference type="ARBA" id="ARBA00023098"/>
    </source>
</evidence>
<organism evidence="14 15">
    <name type="scientific">Hanstruepera neustonica</name>
    <dbReference type="NCBI Taxonomy" id="1445657"/>
    <lineage>
        <taxon>Bacteria</taxon>
        <taxon>Pseudomonadati</taxon>
        <taxon>Bacteroidota</taxon>
        <taxon>Flavobacteriia</taxon>
        <taxon>Flavobacteriales</taxon>
        <taxon>Flavobacteriaceae</taxon>
        <taxon>Hanstruepera</taxon>
    </lineage>
</organism>
<dbReference type="PANTHER" id="PTHR42724:SF1">
    <property type="entry name" value="TETRAACYLDISACCHARIDE 4'-KINASE, MITOCHONDRIAL-RELATED"/>
    <property type="match status" value="1"/>
</dbReference>
<accession>A0A2K1E4W5</accession>
<sequence length="335" mass="38686">MKFLRIILFPVVPFYFVVTWLRNKFYDWGLKESKSYDFPVVCVGNLSTGGTGKTPMVEYLIRLLKDDYVLATLSRGYKRETKGFVLASEAETANTIGDEPFQFYYKYQDQVHVAVDENRQEGITILRQLENKPNLIILDDAFQHRKVKASVNILLTAYNNLYTDDIVLPSGDLREPRSGAKRAQMIVVTKCPDSITKAVRQQIISRINPKSHQTVYFSSIMYSDTVCSATESKPLSQVDNFTLVTGIANPKPLLEFLDNQGKTYEHIGFKDHYNFTEEDIKKLQEKEQILTTEKDYMRLMNHESLINKLYYLPIETKVHNSGSFNKRIKELIEMS</sequence>
<evidence type="ECO:0000256" key="8">
    <source>
        <dbReference type="ARBA" id="ARBA00022741"/>
    </source>
</evidence>
<dbReference type="UniPathway" id="UPA00359">
    <property type="reaction ID" value="UER00482"/>
</dbReference>
<dbReference type="OrthoDB" id="9766423at2"/>
<protein>
    <recommendedName>
        <fullName evidence="4 13">Tetraacyldisaccharide 4'-kinase</fullName>
        <ecNumber evidence="3 13">2.7.1.130</ecNumber>
    </recommendedName>
    <alternativeName>
        <fullName evidence="12 13">Lipid A 4'-kinase</fullName>
    </alternativeName>
</protein>
<evidence type="ECO:0000256" key="1">
    <source>
        <dbReference type="ARBA" id="ARBA00002274"/>
    </source>
</evidence>
<keyword evidence="5 13" id="KW-0444">Lipid biosynthesis</keyword>
<comment type="catalytic activity">
    <reaction evidence="13">
        <text>a lipid A disaccharide + ATP = a lipid IVA + ADP + H(+)</text>
        <dbReference type="Rhea" id="RHEA:67840"/>
        <dbReference type="ChEBI" id="CHEBI:15378"/>
        <dbReference type="ChEBI" id="CHEBI:30616"/>
        <dbReference type="ChEBI" id="CHEBI:176343"/>
        <dbReference type="ChEBI" id="CHEBI:176425"/>
        <dbReference type="ChEBI" id="CHEBI:456216"/>
        <dbReference type="EC" id="2.7.1.130"/>
    </reaction>
</comment>
<name>A0A2K1E4W5_9FLAO</name>
<dbReference type="RefSeq" id="WP_103051169.1">
    <property type="nucleotide sequence ID" value="NZ_POWF01000001.1"/>
</dbReference>
<dbReference type="GO" id="GO:0005886">
    <property type="term" value="C:plasma membrane"/>
    <property type="evidence" value="ECO:0007669"/>
    <property type="project" value="TreeGrafter"/>
</dbReference>
<dbReference type="PANTHER" id="PTHR42724">
    <property type="entry name" value="TETRAACYLDISACCHARIDE 4'-KINASE"/>
    <property type="match status" value="1"/>
</dbReference>
<dbReference type="SUPFAM" id="SSF52540">
    <property type="entry name" value="P-loop containing nucleoside triphosphate hydrolases"/>
    <property type="match status" value="1"/>
</dbReference>
<dbReference type="GO" id="GO:0009029">
    <property type="term" value="F:lipid-A 4'-kinase activity"/>
    <property type="evidence" value="ECO:0007669"/>
    <property type="project" value="UniProtKB-UniRule"/>
</dbReference>
<keyword evidence="9 13" id="KW-0418">Kinase</keyword>
<dbReference type="NCBIfam" id="TIGR00682">
    <property type="entry name" value="lpxK"/>
    <property type="match status" value="1"/>
</dbReference>
<dbReference type="Proteomes" id="UP000236641">
    <property type="component" value="Unassembled WGS sequence"/>
</dbReference>
<evidence type="ECO:0000256" key="2">
    <source>
        <dbReference type="ARBA" id="ARBA00004870"/>
    </source>
</evidence>
<evidence type="ECO:0000256" key="7">
    <source>
        <dbReference type="ARBA" id="ARBA00022679"/>
    </source>
</evidence>
<comment type="pathway">
    <text evidence="2 13">Glycolipid biosynthesis; lipid IV(A) biosynthesis; lipid IV(A) from (3R)-3-hydroxytetradecanoyl-[acyl-carrier-protein] and UDP-N-acetyl-alpha-D-glucosamine: step 6/6.</text>
</comment>
<comment type="caution">
    <text evidence="14">The sequence shown here is derived from an EMBL/GenBank/DDBJ whole genome shotgun (WGS) entry which is preliminary data.</text>
</comment>
<reference evidence="14 15" key="1">
    <citation type="submission" date="2018-01" db="EMBL/GenBank/DDBJ databases">
        <title>The draft genome of Hanstruepera neustonica JCM19743.</title>
        <authorList>
            <person name="He R.-H."/>
            <person name="Du Z.-J."/>
        </authorList>
    </citation>
    <scope>NUCLEOTIDE SEQUENCE [LARGE SCALE GENOMIC DNA]</scope>
    <source>
        <strain evidence="14 15">JCM19743</strain>
    </source>
</reference>
<keyword evidence="10 13" id="KW-0067">ATP-binding</keyword>
<dbReference type="GO" id="GO:0005524">
    <property type="term" value="F:ATP binding"/>
    <property type="evidence" value="ECO:0007669"/>
    <property type="project" value="UniProtKB-UniRule"/>
</dbReference>
<keyword evidence="15" id="KW-1185">Reference proteome</keyword>
<comment type="function">
    <text evidence="1 13">Transfers the gamma-phosphate of ATP to the 4'-position of a tetraacyldisaccharide 1-phosphate intermediate (termed DS-1-P) to form tetraacyldisaccharide 1,4'-bis-phosphate (lipid IVA).</text>
</comment>
<keyword evidence="7 13" id="KW-0808">Transferase</keyword>
<evidence type="ECO:0000256" key="3">
    <source>
        <dbReference type="ARBA" id="ARBA00012071"/>
    </source>
</evidence>
<evidence type="ECO:0000256" key="5">
    <source>
        <dbReference type="ARBA" id="ARBA00022516"/>
    </source>
</evidence>
<feature type="binding site" evidence="13">
    <location>
        <begin position="47"/>
        <end position="54"/>
    </location>
    <ligand>
        <name>ATP</name>
        <dbReference type="ChEBI" id="CHEBI:30616"/>
    </ligand>
</feature>
<dbReference type="GO" id="GO:0009245">
    <property type="term" value="P:lipid A biosynthetic process"/>
    <property type="evidence" value="ECO:0007669"/>
    <property type="project" value="UniProtKB-UniRule"/>
</dbReference>
<gene>
    <name evidence="13 14" type="primary">lpxK</name>
    <name evidence="14" type="ORF">C1T31_04115</name>
</gene>
<evidence type="ECO:0000256" key="10">
    <source>
        <dbReference type="ARBA" id="ARBA00022840"/>
    </source>
</evidence>
<keyword evidence="6 13" id="KW-0441">Lipid A biosynthesis</keyword>
<evidence type="ECO:0000313" key="15">
    <source>
        <dbReference type="Proteomes" id="UP000236641"/>
    </source>
</evidence>
<dbReference type="EMBL" id="POWF01000001">
    <property type="protein sequence ID" value="PNQ75324.1"/>
    <property type="molecule type" value="Genomic_DNA"/>
</dbReference>
<dbReference type="EC" id="2.7.1.130" evidence="3 13"/>
<dbReference type="Pfam" id="PF02606">
    <property type="entry name" value="LpxK"/>
    <property type="match status" value="1"/>
</dbReference>
<evidence type="ECO:0000256" key="6">
    <source>
        <dbReference type="ARBA" id="ARBA00022556"/>
    </source>
</evidence>
<keyword evidence="8 13" id="KW-0547">Nucleotide-binding</keyword>
<evidence type="ECO:0000313" key="14">
    <source>
        <dbReference type="EMBL" id="PNQ75324.1"/>
    </source>
</evidence>
<evidence type="ECO:0000256" key="13">
    <source>
        <dbReference type="HAMAP-Rule" id="MF_00409"/>
    </source>
</evidence>
<keyword evidence="11 13" id="KW-0443">Lipid metabolism</keyword>
<dbReference type="HAMAP" id="MF_00409">
    <property type="entry name" value="LpxK"/>
    <property type="match status" value="1"/>
</dbReference>